<feature type="transmembrane region" description="Helical" evidence="6">
    <location>
        <begin position="427"/>
        <end position="448"/>
    </location>
</feature>
<protein>
    <submittedName>
        <fullName evidence="8">Phosphatidylglycerol lysyltransferase</fullName>
    </submittedName>
</protein>
<evidence type="ECO:0000313" key="9">
    <source>
        <dbReference type="Proteomes" id="UP000183700"/>
    </source>
</evidence>
<organism evidence="8 9">
    <name type="scientific">Enterococcus devriesei</name>
    <dbReference type="NCBI Taxonomy" id="319970"/>
    <lineage>
        <taxon>Bacteria</taxon>
        <taxon>Bacillati</taxon>
        <taxon>Bacillota</taxon>
        <taxon>Bacilli</taxon>
        <taxon>Lactobacillales</taxon>
        <taxon>Enterococcaceae</taxon>
        <taxon>Enterococcus</taxon>
    </lineage>
</organism>
<evidence type="ECO:0000256" key="6">
    <source>
        <dbReference type="SAM" id="Phobius"/>
    </source>
</evidence>
<dbReference type="GO" id="GO:0005886">
    <property type="term" value="C:plasma membrane"/>
    <property type="evidence" value="ECO:0007669"/>
    <property type="project" value="UniProtKB-SubCell"/>
</dbReference>
<dbReference type="InterPro" id="IPR024320">
    <property type="entry name" value="LPG_synthase_C"/>
</dbReference>
<reference evidence="8 9" key="1">
    <citation type="submission" date="2014-12" db="EMBL/GenBank/DDBJ databases">
        <title>Draft genome sequences of 29 type strains of Enterococci.</title>
        <authorList>
            <person name="Zhong Z."/>
            <person name="Sun Z."/>
            <person name="Liu W."/>
            <person name="Zhang W."/>
            <person name="Zhang H."/>
        </authorList>
    </citation>
    <scope>NUCLEOTIDE SEQUENCE [LARGE SCALE GENOMIC DNA]</scope>
    <source>
        <strain evidence="8 9">DSM 22802</strain>
    </source>
</reference>
<feature type="transmembrane region" description="Helical" evidence="6">
    <location>
        <begin position="184"/>
        <end position="208"/>
    </location>
</feature>
<feature type="transmembrane region" description="Helical" evidence="6">
    <location>
        <begin position="311"/>
        <end position="330"/>
    </location>
</feature>
<feature type="transmembrane region" description="Helical" evidence="6">
    <location>
        <begin position="37"/>
        <end position="58"/>
    </location>
</feature>
<feature type="transmembrane region" description="Helical" evidence="6">
    <location>
        <begin position="468"/>
        <end position="488"/>
    </location>
</feature>
<keyword evidence="9" id="KW-1185">Reference proteome</keyword>
<dbReference type="PANTHER" id="PTHR34697">
    <property type="entry name" value="PHOSPHATIDYLGLYCEROL LYSYLTRANSFERASE"/>
    <property type="match status" value="1"/>
</dbReference>
<dbReference type="AlphaFoldDB" id="A0A1L8SXX2"/>
<feature type="transmembrane region" description="Helical" evidence="6">
    <location>
        <begin position="258"/>
        <end position="282"/>
    </location>
</feature>
<comment type="caution">
    <text evidence="8">The sequence shown here is derived from an EMBL/GenBank/DDBJ whole genome shotgun (WGS) entry which is preliminary data.</text>
</comment>
<comment type="subcellular location">
    <subcellularLocation>
        <location evidence="1">Cell membrane</location>
        <topology evidence="1">Multi-pass membrane protein</topology>
    </subcellularLocation>
</comment>
<feature type="transmembrane region" description="Helical" evidence="6">
    <location>
        <begin position="118"/>
        <end position="138"/>
    </location>
</feature>
<accession>A0A1L8SXX2</accession>
<feature type="transmembrane region" description="Helical" evidence="6">
    <location>
        <begin position="220"/>
        <end position="246"/>
    </location>
</feature>
<evidence type="ECO:0000256" key="3">
    <source>
        <dbReference type="ARBA" id="ARBA00022692"/>
    </source>
</evidence>
<evidence type="ECO:0000256" key="2">
    <source>
        <dbReference type="ARBA" id="ARBA00022475"/>
    </source>
</evidence>
<dbReference type="EMBL" id="JXKM01000002">
    <property type="protein sequence ID" value="OJG36734.1"/>
    <property type="molecule type" value="Genomic_DNA"/>
</dbReference>
<dbReference type="SUPFAM" id="SSF55729">
    <property type="entry name" value="Acyl-CoA N-acyltransferases (Nat)"/>
    <property type="match status" value="1"/>
</dbReference>
<evidence type="ECO:0000256" key="1">
    <source>
        <dbReference type="ARBA" id="ARBA00004651"/>
    </source>
</evidence>
<dbReference type="Proteomes" id="UP000183700">
    <property type="component" value="Unassembled WGS sequence"/>
</dbReference>
<feature type="transmembrane region" description="Helical" evidence="6">
    <location>
        <begin position="150"/>
        <end position="169"/>
    </location>
</feature>
<evidence type="ECO:0000256" key="4">
    <source>
        <dbReference type="ARBA" id="ARBA00022989"/>
    </source>
</evidence>
<keyword evidence="4 6" id="KW-1133">Transmembrane helix</keyword>
<dbReference type="GO" id="GO:0016755">
    <property type="term" value="F:aminoacyltransferase activity"/>
    <property type="evidence" value="ECO:0007669"/>
    <property type="project" value="TreeGrafter"/>
</dbReference>
<dbReference type="NCBIfam" id="NF033480">
    <property type="entry name" value="bifunc_MprF"/>
    <property type="match status" value="1"/>
</dbReference>
<feature type="transmembrane region" description="Helical" evidence="6">
    <location>
        <begin position="78"/>
        <end position="98"/>
    </location>
</feature>
<keyword evidence="5 6" id="KW-0472">Membrane</keyword>
<dbReference type="InterPro" id="IPR051211">
    <property type="entry name" value="PG_lysyltransferase"/>
</dbReference>
<keyword evidence="3 6" id="KW-0812">Transmembrane</keyword>
<keyword evidence="2" id="KW-1003">Cell membrane</keyword>
<sequence length="843" mass="95827">MIFLISVIVIVIFELSNVAKTISIDQLSTIFSRISVGNILLMALIGLISIIPMIGYDFTLNQILEQKPKKLFVFETSWLINTLNNIVGFGGFVSAGLRSEFYGKKTSGKKVLQALSKILVFTMSGLSIYALISFFLVIFDDHNQFLRQYWIWLIGGGLYFPIVFCLSLFGKGEYLGDLKSSHRLQLIATSFLEWTGVLVSFIATGLLMGIHVNIRDTVPLFIAATVIGVVSMIPGELGSFDLMMIIGLSALGTPRETVVAWLLLFRLFYYLVPFAIGLVFFFKNLGSTINMRYSGIPISLLKELVHKLETFFLYFTGIMLVLSATIPEAFIKMPFLEHLNPIRSRVIVVFPAILLGFLLIVSGRGVAARVRRVYVPSIIVVALTFSYSLLAGFRLSTGFFLALLLIFVIFSKNELFREQLVYSAEWLTIDGLIMGGLAILYIIIGVYNSPNIHHRHHLPEFFLFPSEQIWIVGFVAILIVSFIILLFVRFLKNKRVQIGEPLDEARVQHILTNHGGNPDSQLVFLKDKKVFYYNDGEEDTVFFQLSTFNNKILVMGDPSGKNSDFEAATEALINEVDRYNYLPVFYENSEEMVMILHEFGYDFIKFGERAHVYLPTFTTSGKKMKGQRASVNKALKEGYQFDVIKPPFSAATMQNLQAVSDKWLNGRKEKGFSLGFFTEDYLQRAPIAVIKNSDSEIVAFANFMPTYTDKLGTIDLMRHDPDKAPSGTMDFLFINLFQYMRDEEGLEYFDLGMAPLANVGTQRKSFTQERIAYLVYNFGSRFYSFGGLKEYKDKYANEWLPEYVLYSRDSWIGYVMIALLITDNAPIQEEKKYSGIRRFLFKD</sequence>
<dbReference type="Pfam" id="PF09924">
    <property type="entry name" value="LPG_synthase_C"/>
    <property type="match status" value="1"/>
</dbReference>
<dbReference type="STRING" id="319970.RV00_GL001179"/>
<evidence type="ECO:0000313" key="8">
    <source>
        <dbReference type="EMBL" id="OJG36734.1"/>
    </source>
</evidence>
<dbReference type="GO" id="GO:0055091">
    <property type="term" value="P:phospholipid homeostasis"/>
    <property type="evidence" value="ECO:0007669"/>
    <property type="project" value="TreeGrafter"/>
</dbReference>
<dbReference type="PANTHER" id="PTHR34697:SF2">
    <property type="entry name" value="PHOSPHATIDYLGLYCEROL LYSYLTRANSFERASE"/>
    <property type="match status" value="1"/>
</dbReference>
<evidence type="ECO:0000259" key="7">
    <source>
        <dbReference type="Pfam" id="PF09924"/>
    </source>
</evidence>
<evidence type="ECO:0000256" key="5">
    <source>
        <dbReference type="ARBA" id="ARBA00023136"/>
    </source>
</evidence>
<feature type="transmembrane region" description="Helical" evidence="6">
    <location>
        <begin position="399"/>
        <end position="415"/>
    </location>
</feature>
<feature type="transmembrane region" description="Helical" evidence="6">
    <location>
        <begin position="342"/>
        <end position="361"/>
    </location>
</feature>
<feature type="domain" description="Phosphatidylglycerol lysyltransferase C-terminal" evidence="7">
    <location>
        <begin position="511"/>
        <end position="806"/>
    </location>
</feature>
<keyword evidence="8" id="KW-0808">Transferase</keyword>
<gene>
    <name evidence="8" type="ORF">RV00_GL001179</name>
</gene>
<dbReference type="InterPro" id="IPR016181">
    <property type="entry name" value="Acyl_CoA_acyltransferase"/>
</dbReference>
<name>A0A1L8SXX2_9ENTE</name>
<proteinExistence type="predicted"/>